<name>A0AAP8TRM2_SERMA</name>
<dbReference type="EMBL" id="JTBC02000002">
    <property type="protein sequence ID" value="PNO71509.1"/>
    <property type="molecule type" value="Genomic_DNA"/>
</dbReference>
<dbReference type="GO" id="GO:0031640">
    <property type="term" value="P:killing of cells of another organism"/>
    <property type="evidence" value="ECO:0007669"/>
    <property type="project" value="UniProtKB-KW"/>
</dbReference>
<evidence type="ECO:0000256" key="6">
    <source>
        <dbReference type="ARBA" id="ARBA00023022"/>
    </source>
</evidence>
<proteinExistence type="inferred from homology"/>
<gene>
    <name evidence="10" type="ORF">MC70_013135</name>
</gene>
<dbReference type="PRINTS" id="PR01300">
    <property type="entry name" value="PYOCINKILLER"/>
</dbReference>
<dbReference type="AlphaFoldDB" id="A0AAP8TRM2"/>
<feature type="region of interest" description="Disordered" evidence="8">
    <location>
        <begin position="87"/>
        <end position="114"/>
    </location>
</feature>
<dbReference type="InterPro" id="IPR044925">
    <property type="entry name" value="His-Me_finger_sf"/>
</dbReference>
<evidence type="ECO:0000313" key="10">
    <source>
        <dbReference type="EMBL" id="PNO71509.1"/>
    </source>
</evidence>
<dbReference type="CDD" id="cd00085">
    <property type="entry name" value="HNHc"/>
    <property type="match status" value="1"/>
</dbReference>
<dbReference type="InterPro" id="IPR036302">
    <property type="entry name" value="Pyosin/cloacin_T_dom_sf"/>
</dbReference>
<evidence type="ECO:0000313" key="11">
    <source>
        <dbReference type="Proteomes" id="UP000030378"/>
    </source>
</evidence>
<keyword evidence="5" id="KW-0378">Hydrolase</keyword>
<dbReference type="GO" id="GO:0042742">
    <property type="term" value="P:defense response to bacterium"/>
    <property type="evidence" value="ECO:0007669"/>
    <property type="project" value="UniProtKB-KW"/>
</dbReference>
<evidence type="ECO:0000256" key="3">
    <source>
        <dbReference type="ARBA" id="ARBA00022722"/>
    </source>
</evidence>
<keyword evidence="2" id="KW-0929">Antimicrobial</keyword>
<dbReference type="GO" id="GO:0019835">
    <property type="term" value="P:cytolysis"/>
    <property type="evidence" value="ECO:0007669"/>
    <property type="project" value="InterPro"/>
</dbReference>
<evidence type="ECO:0000256" key="8">
    <source>
        <dbReference type="SAM" id="MobiDB-lite"/>
    </source>
</evidence>
<evidence type="ECO:0000256" key="7">
    <source>
        <dbReference type="ARBA" id="ARBA00023048"/>
    </source>
</evidence>
<dbReference type="Proteomes" id="UP000030378">
    <property type="component" value="Unassembled WGS sequence"/>
</dbReference>
<dbReference type="InterPro" id="IPR003615">
    <property type="entry name" value="HNH_nuc"/>
</dbReference>
<reference evidence="11" key="1">
    <citation type="submission" date="2017-12" db="EMBL/GenBank/DDBJ databases">
        <title>FDA dAtabase for Regulatory Grade micrObial Sequences (FDA-ARGOS): Supporting development and validation of Infectious Disease Dx tests.</title>
        <authorList>
            <person name="Campos J."/>
            <person name="Goldberg B."/>
            <person name="Tallon L."/>
            <person name="Sadzewicz L."/>
            <person name="Sengamalay N."/>
            <person name="Ott S."/>
            <person name="Godinez A."/>
            <person name="Nagaraj S."/>
            <person name="Vavikolanu K."/>
            <person name="Vyas G."/>
            <person name="Nadendla S."/>
            <person name="Aluvathingal J."/>
            <person name="Geyer C."/>
            <person name="Nandy P."/>
            <person name="Hobson J."/>
            <person name="Sichtig H."/>
        </authorList>
    </citation>
    <scope>NUCLEOTIDE SEQUENCE [LARGE SCALE GENOMIC DNA]</scope>
    <source>
        <strain evidence="11">FDAARGOS_79</strain>
    </source>
</reference>
<dbReference type="GO" id="GO:0005102">
    <property type="term" value="F:signaling receptor binding"/>
    <property type="evidence" value="ECO:0007669"/>
    <property type="project" value="InterPro"/>
</dbReference>
<dbReference type="SMART" id="SM00507">
    <property type="entry name" value="HNHc"/>
    <property type="match status" value="1"/>
</dbReference>
<evidence type="ECO:0000256" key="5">
    <source>
        <dbReference type="ARBA" id="ARBA00022801"/>
    </source>
</evidence>
<evidence type="ECO:0000256" key="2">
    <source>
        <dbReference type="ARBA" id="ARBA00022529"/>
    </source>
</evidence>
<dbReference type="InterPro" id="IPR003060">
    <property type="entry name" value="Pyocin_killer"/>
</dbReference>
<comment type="similarity">
    <text evidence="1">Belongs to the colicin/pyosin nuclease family.</text>
</comment>
<evidence type="ECO:0000256" key="1">
    <source>
        <dbReference type="ARBA" id="ARBA00006811"/>
    </source>
</evidence>
<keyword evidence="7" id="KW-0078">Bacteriocin</keyword>
<evidence type="ECO:0000259" key="9">
    <source>
        <dbReference type="SMART" id="SM00507"/>
    </source>
</evidence>
<dbReference type="Gene3D" id="3.90.540.10">
    <property type="entry name" value="Colicin/pyocin, DNase domain"/>
    <property type="match status" value="1"/>
</dbReference>
<comment type="caution">
    <text evidence="10">The sequence shown here is derived from an EMBL/GenBank/DDBJ whole genome shotgun (WGS) entry which is preliminary data.</text>
</comment>
<evidence type="ECO:0000256" key="4">
    <source>
        <dbReference type="ARBA" id="ARBA00022759"/>
    </source>
</evidence>
<sequence>MFALQASLAAAGSATIQPGMTSVDLPVRGFITTDDDGRQSVNFVRTGVGGVSPSVPVFRPVRDELTGLDKITLPAVAGAPARTILINPVPTGPAAPAHTGNGSPGPKSPVHTGTGIRQADSIVVTTFPADVVQDLQDFILWQPDATEIGVEAIYVMVRSPRYTPGKVSGKGQQVGDGWLNTAGQELGSPVPSQIADKLRGREFASFDAFRKAFWTEVGKDPELSKQFIPANKKRMSQGLAPRARNKDTVGGRRSFELHHDKLISQDGGVYDMDNLRVLTPKHHIDIHRGK</sequence>
<organism evidence="10 11">
    <name type="scientific">Serratia marcescens</name>
    <dbReference type="NCBI Taxonomy" id="615"/>
    <lineage>
        <taxon>Bacteria</taxon>
        <taxon>Pseudomonadati</taxon>
        <taxon>Pseudomonadota</taxon>
        <taxon>Gammaproteobacteria</taxon>
        <taxon>Enterobacterales</taxon>
        <taxon>Yersiniaceae</taxon>
        <taxon>Serratia</taxon>
    </lineage>
</organism>
<dbReference type="Pfam" id="PF06958">
    <property type="entry name" value="Pyocin_S"/>
    <property type="match status" value="1"/>
</dbReference>
<accession>A0AAP8TRM2</accession>
<dbReference type="GO" id="GO:0016787">
    <property type="term" value="F:hydrolase activity"/>
    <property type="evidence" value="ECO:0007669"/>
    <property type="project" value="UniProtKB-KW"/>
</dbReference>
<keyword evidence="4" id="KW-0255">Endonuclease</keyword>
<dbReference type="InterPro" id="IPR016128">
    <property type="entry name" value="Pyosin/cloacin_T_dom"/>
</dbReference>
<dbReference type="SUPFAM" id="SSF54060">
    <property type="entry name" value="His-Me finger endonucleases"/>
    <property type="match status" value="1"/>
</dbReference>
<dbReference type="SUPFAM" id="SSF69369">
    <property type="entry name" value="Cloacin translocation domain"/>
    <property type="match status" value="1"/>
</dbReference>
<dbReference type="GO" id="GO:0004519">
    <property type="term" value="F:endonuclease activity"/>
    <property type="evidence" value="ECO:0007669"/>
    <property type="project" value="UniProtKB-KW"/>
</dbReference>
<dbReference type="InterPro" id="IPR037146">
    <property type="entry name" value="Colicin/pyocin_DNase_dom_sf"/>
</dbReference>
<protein>
    <recommendedName>
        <fullName evidence="9">HNH nuclease domain-containing protein</fullName>
    </recommendedName>
</protein>
<keyword evidence="3" id="KW-0540">Nuclease</keyword>
<feature type="domain" description="HNH nuclease" evidence="9">
    <location>
        <begin position="229"/>
        <end position="284"/>
    </location>
</feature>
<keyword evidence="6" id="KW-0044">Antibiotic</keyword>
<dbReference type="Pfam" id="PF21431">
    <property type="entry name" value="Col-Pyo_DNase"/>
    <property type="match status" value="1"/>
</dbReference>